<feature type="domain" description="RNase H type-1" evidence="1">
    <location>
        <begin position="1"/>
        <end position="55"/>
    </location>
</feature>
<accession>A0A4C1VGM4</accession>
<dbReference type="GO" id="GO:0003676">
    <property type="term" value="F:nucleic acid binding"/>
    <property type="evidence" value="ECO:0007669"/>
    <property type="project" value="InterPro"/>
</dbReference>
<dbReference type="InterPro" id="IPR012337">
    <property type="entry name" value="RNaseH-like_sf"/>
</dbReference>
<dbReference type="PROSITE" id="PS50879">
    <property type="entry name" value="RNASE_H_1"/>
    <property type="match status" value="1"/>
</dbReference>
<reference evidence="2 3" key="1">
    <citation type="journal article" date="2019" name="Commun. Biol.">
        <title>The bagworm genome reveals a unique fibroin gene that provides high tensile strength.</title>
        <authorList>
            <person name="Kono N."/>
            <person name="Nakamura H."/>
            <person name="Ohtoshi R."/>
            <person name="Tomita M."/>
            <person name="Numata K."/>
            <person name="Arakawa K."/>
        </authorList>
    </citation>
    <scope>NUCLEOTIDE SEQUENCE [LARGE SCALE GENOMIC DNA]</scope>
</reference>
<dbReference type="AlphaFoldDB" id="A0A4C1VGM4"/>
<name>A0A4C1VGM4_EUMVA</name>
<dbReference type="Gene3D" id="3.30.420.10">
    <property type="entry name" value="Ribonuclease H-like superfamily/Ribonuclease H"/>
    <property type="match status" value="1"/>
</dbReference>
<dbReference type="EMBL" id="BGZK01000334">
    <property type="protein sequence ID" value="GBP37457.1"/>
    <property type="molecule type" value="Genomic_DNA"/>
</dbReference>
<organism evidence="2 3">
    <name type="scientific">Eumeta variegata</name>
    <name type="common">Bagworm moth</name>
    <name type="synonym">Eumeta japonica</name>
    <dbReference type="NCBI Taxonomy" id="151549"/>
    <lineage>
        <taxon>Eukaryota</taxon>
        <taxon>Metazoa</taxon>
        <taxon>Ecdysozoa</taxon>
        <taxon>Arthropoda</taxon>
        <taxon>Hexapoda</taxon>
        <taxon>Insecta</taxon>
        <taxon>Pterygota</taxon>
        <taxon>Neoptera</taxon>
        <taxon>Endopterygota</taxon>
        <taxon>Lepidoptera</taxon>
        <taxon>Glossata</taxon>
        <taxon>Ditrysia</taxon>
        <taxon>Tineoidea</taxon>
        <taxon>Psychidae</taxon>
        <taxon>Oiketicinae</taxon>
        <taxon>Eumeta</taxon>
    </lineage>
</organism>
<dbReference type="OrthoDB" id="421040at2759"/>
<dbReference type="GO" id="GO:0004523">
    <property type="term" value="F:RNA-DNA hybrid ribonuclease activity"/>
    <property type="evidence" value="ECO:0007669"/>
    <property type="project" value="InterPro"/>
</dbReference>
<proteinExistence type="predicted"/>
<gene>
    <name evidence="2" type="ORF">EVAR_79390_1</name>
</gene>
<sequence>MSFTDTDLVSTAFCVLPQLLQFKLCNVEVKLQWVPAHIRIHGNEEADKLANTAHLNGIECPVSPCYSEVLREPSENKWSPSPIVIDSPREITKALPTFWERLGYLIDGNRVGGGDRGGVDHQTSHALYKM</sequence>
<dbReference type="InterPro" id="IPR036397">
    <property type="entry name" value="RNaseH_sf"/>
</dbReference>
<dbReference type="SUPFAM" id="SSF53098">
    <property type="entry name" value="Ribonuclease H-like"/>
    <property type="match status" value="1"/>
</dbReference>
<evidence type="ECO:0000313" key="2">
    <source>
        <dbReference type="EMBL" id="GBP37457.1"/>
    </source>
</evidence>
<dbReference type="InterPro" id="IPR002156">
    <property type="entry name" value="RNaseH_domain"/>
</dbReference>
<evidence type="ECO:0000259" key="1">
    <source>
        <dbReference type="PROSITE" id="PS50879"/>
    </source>
</evidence>
<comment type="caution">
    <text evidence="2">The sequence shown here is derived from an EMBL/GenBank/DDBJ whole genome shotgun (WGS) entry which is preliminary data.</text>
</comment>
<protein>
    <recommendedName>
        <fullName evidence="1">RNase H type-1 domain-containing protein</fullName>
    </recommendedName>
</protein>
<keyword evidence="3" id="KW-1185">Reference proteome</keyword>
<evidence type="ECO:0000313" key="3">
    <source>
        <dbReference type="Proteomes" id="UP000299102"/>
    </source>
</evidence>
<dbReference type="Proteomes" id="UP000299102">
    <property type="component" value="Unassembled WGS sequence"/>
</dbReference>